<accession>A0A5J9VX08</accession>
<organism evidence="3 4">
    <name type="scientific">Eragrostis curvula</name>
    <name type="common">weeping love grass</name>
    <dbReference type="NCBI Taxonomy" id="38414"/>
    <lineage>
        <taxon>Eukaryota</taxon>
        <taxon>Viridiplantae</taxon>
        <taxon>Streptophyta</taxon>
        <taxon>Embryophyta</taxon>
        <taxon>Tracheophyta</taxon>
        <taxon>Spermatophyta</taxon>
        <taxon>Magnoliopsida</taxon>
        <taxon>Liliopsida</taxon>
        <taxon>Poales</taxon>
        <taxon>Poaceae</taxon>
        <taxon>PACMAD clade</taxon>
        <taxon>Chloridoideae</taxon>
        <taxon>Eragrostideae</taxon>
        <taxon>Eragrostidinae</taxon>
        <taxon>Eragrostis</taxon>
    </lineage>
</organism>
<keyword evidence="4" id="KW-1185">Reference proteome</keyword>
<feature type="compositionally biased region" description="Polar residues" evidence="2">
    <location>
        <begin position="351"/>
        <end position="363"/>
    </location>
</feature>
<name>A0A5J9VX08_9POAL</name>
<feature type="compositionally biased region" description="Gly residues" evidence="2">
    <location>
        <begin position="421"/>
        <end position="432"/>
    </location>
</feature>
<feature type="compositionally biased region" description="Low complexity" evidence="2">
    <location>
        <begin position="382"/>
        <end position="391"/>
    </location>
</feature>
<evidence type="ECO:0000256" key="2">
    <source>
        <dbReference type="SAM" id="MobiDB-lite"/>
    </source>
</evidence>
<dbReference type="PANTHER" id="PTHR31071">
    <property type="entry name" value="GB|AAF24581.1"/>
    <property type="match status" value="1"/>
</dbReference>
<proteinExistence type="predicted"/>
<evidence type="ECO:0000256" key="1">
    <source>
        <dbReference type="SAM" id="Coils"/>
    </source>
</evidence>
<feature type="compositionally biased region" description="Basic and acidic residues" evidence="2">
    <location>
        <begin position="478"/>
        <end position="501"/>
    </location>
</feature>
<evidence type="ECO:0000313" key="4">
    <source>
        <dbReference type="Proteomes" id="UP000324897"/>
    </source>
</evidence>
<dbReference type="Proteomes" id="UP000324897">
    <property type="component" value="Chromosome 4"/>
</dbReference>
<dbReference type="InterPro" id="IPR043424">
    <property type="entry name" value="BLT-like"/>
</dbReference>
<dbReference type="AlphaFoldDB" id="A0A5J9VX08"/>
<dbReference type="PANTHER" id="PTHR31071:SF32">
    <property type="entry name" value="OS07G0102200 PROTEIN"/>
    <property type="match status" value="1"/>
</dbReference>
<comment type="caution">
    <text evidence="3">The sequence shown here is derived from an EMBL/GenBank/DDBJ whole genome shotgun (WGS) entry which is preliminary data.</text>
</comment>
<feature type="non-terminal residue" evidence="3">
    <location>
        <position position="1"/>
    </location>
</feature>
<reference evidence="3 4" key="1">
    <citation type="journal article" date="2019" name="Sci. Rep.">
        <title>A high-quality genome of Eragrostis curvula grass provides insights into Poaceae evolution and supports new strategies to enhance forage quality.</title>
        <authorList>
            <person name="Carballo J."/>
            <person name="Santos B.A.C.M."/>
            <person name="Zappacosta D."/>
            <person name="Garbus I."/>
            <person name="Selva J.P."/>
            <person name="Gallo C.A."/>
            <person name="Diaz A."/>
            <person name="Albertini E."/>
            <person name="Caccamo M."/>
            <person name="Echenique V."/>
        </authorList>
    </citation>
    <scope>NUCLEOTIDE SEQUENCE [LARGE SCALE GENOMIC DNA]</scope>
    <source>
        <strain evidence="4">cv. Victoria</strain>
        <tissue evidence="3">Leaf</tissue>
    </source>
</reference>
<protein>
    <submittedName>
        <fullName evidence="3">Uncharacterized protein</fullName>
    </submittedName>
</protein>
<dbReference type="OrthoDB" id="682528at2759"/>
<gene>
    <name evidence="3" type="ORF">EJB05_13632</name>
</gene>
<dbReference type="EMBL" id="RWGY01000007">
    <property type="protein sequence ID" value="TVU40181.1"/>
    <property type="molecule type" value="Genomic_DNA"/>
</dbReference>
<feature type="region of interest" description="Disordered" evidence="2">
    <location>
        <begin position="325"/>
        <end position="501"/>
    </location>
</feature>
<feature type="region of interest" description="Disordered" evidence="2">
    <location>
        <begin position="246"/>
        <end position="270"/>
    </location>
</feature>
<feature type="coiled-coil region" evidence="1">
    <location>
        <begin position="132"/>
        <end position="173"/>
    </location>
</feature>
<evidence type="ECO:0000313" key="3">
    <source>
        <dbReference type="EMBL" id="TVU40181.1"/>
    </source>
</evidence>
<sequence length="501" mass="55925">MEKATKWDRVHANHLDDILLDHLHHHPRPSSSTKAPHSMVALLESELATARARVAELEDERRTTGKRLDRFLRKLEDEKAAWKRRARRAVSSAREELRLERRHRRALAAANARLARDLADARRGHGAERRARELMEEACAELTREVEADQAEVEMLRRECLRLREEMEEERRMLQMAEVWREERVQMKLSDARLALEGKYAQLHRLQAEMEAFLLRGRDKADKDYSSAMREARAVVVDGDDAAASLVRSSPRRHDNGNDGDDDCSRQEEKVDVDAVFEHFRRREKEKARESGAAKPNGVAAAGRYSTASSASNLESVSPATDLFLAKADDDGDDPYSDESPAVDDDPCSWVGTSEPSVSVARQSNASFSNNNGGGSGVTENRSSTGAGSRRSGAKNTALIRRLWRSAITESRKRTGPAARSGGGTQANGGGWSPLSDTRRSSVAAAAAEEYSSSGSLNQQRKQGTLPQRRGAQHYKQSLKEKLMEARMDDQREKPHSNQIQ</sequence>
<feature type="compositionally biased region" description="Acidic residues" evidence="2">
    <location>
        <begin position="330"/>
        <end position="347"/>
    </location>
</feature>
<feature type="coiled-coil region" evidence="1">
    <location>
        <begin position="40"/>
        <end position="92"/>
    </location>
</feature>
<feature type="compositionally biased region" description="Polar residues" evidence="2">
    <location>
        <begin position="455"/>
        <end position="466"/>
    </location>
</feature>
<dbReference type="Gramene" id="TVU40181">
    <property type="protein sequence ID" value="TVU40181"/>
    <property type="gene ID" value="EJB05_13632"/>
</dbReference>
<feature type="compositionally biased region" description="Basic and acidic residues" evidence="2">
    <location>
        <begin position="252"/>
        <end position="270"/>
    </location>
</feature>
<feature type="compositionally biased region" description="Low complexity" evidence="2">
    <location>
        <begin position="441"/>
        <end position="454"/>
    </location>
</feature>
<keyword evidence="1" id="KW-0175">Coiled coil</keyword>